<feature type="transmembrane region" description="Helical" evidence="1">
    <location>
        <begin position="49"/>
        <end position="72"/>
    </location>
</feature>
<dbReference type="Pfam" id="PF14351">
    <property type="entry name" value="DUF4401"/>
    <property type="match status" value="1"/>
</dbReference>
<feature type="transmembrane region" description="Helical" evidence="1">
    <location>
        <begin position="341"/>
        <end position="362"/>
    </location>
</feature>
<dbReference type="AlphaFoldDB" id="A0A0H2MYI8"/>
<gene>
    <name evidence="3" type="ORF">WH96_05770</name>
</gene>
<keyword evidence="1" id="KW-0812">Transmembrane</keyword>
<keyword evidence="1" id="KW-1133">Transmembrane helix</keyword>
<feature type="transmembrane region" description="Helical" evidence="1">
    <location>
        <begin position="84"/>
        <end position="101"/>
    </location>
</feature>
<dbReference type="OrthoDB" id="8477942at2"/>
<feature type="transmembrane region" description="Helical" evidence="1">
    <location>
        <begin position="283"/>
        <end position="310"/>
    </location>
</feature>
<evidence type="ECO:0000256" key="1">
    <source>
        <dbReference type="SAM" id="Phobius"/>
    </source>
</evidence>
<evidence type="ECO:0000313" key="4">
    <source>
        <dbReference type="Proteomes" id="UP000035444"/>
    </source>
</evidence>
<feature type="transmembrane region" description="Helical" evidence="1">
    <location>
        <begin position="113"/>
        <end position="133"/>
    </location>
</feature>
<feature type="domain" description="DUF4401" evidence="2">
    <location>
        <begin position="48"/>
        <end position="363"/>
    </location>
</feature>
<dbReference type="Proteomes" id="UP000035444">
    <property type="component" value="Unassembled WGS sequence"/>
</dbReference>
<dbReference type="InterPro" id="IPR025513">
    <property type="entry name" value="DUF4401"/>
</dbReference>
<reference evidence="3 4" key="1">
    <citation type="submission" date="2015-03" db="EMBL/GenBank/DDBJ databases">
        <title>Genome Sequence of Kiloniella spongiae MEBiC09566, isolated from a marine sponge.</title>
        <authorList>
            <person name="Shao Z."/>
            <person name="Wang L."/>
            <person name="Li X."/>
        </authorList>
    </citation>
    <scope>NUCLEOTIDE SEQUENCE [LARGE SCALE GENOMIC DNA]</scope>
    <source>
        <strain evidence="3 4">MEBiC09566</strain>
    </source>
</reference>
<feature type="transmembrane region" description="Helical" evidence="1">
    <location>
        <begin position="317"/>
        <end position="335"/>
    </location>
</feature>
<accession>A0A0H2MYI8</accession>
<keyword evidence="1" id="KW-0472">Membrane</keyword>
<feature type="transmembrane region" description="Helical" evidence="1">
    <location>
        <begin position="193"/>
        <end position="210"/>
    </location>
</feature>
<proteinExistence type="predicted"/>
<organism evidence="3 4">
    <name type="scientific">Kiloniella spongiae</name>
    <dbReference type="NCBI Taxonomy" id="1489064"/>
    <lineage>
        <taxon>Bacteria</taxon>
        <taxon>Pseudomonadati</taxon>
        <taxon>Pseudomonadota</taxon>
        <taxon>Alphaproteobacteria</taxon>
        <taxon>Rhodospirillales</taxon>
        <taxon>Kiloniellaceae</taxon>
        <taxon>Kiloniella</taxon>
    </lineage>
</organism>
<sequence length="389" mass="42966">MPNPNTVRSKKQISAADLVEHLATKNLITDRDDINSFIQDQEQKPDIPIYLKILSGIGAFIAAICFIGFLMLIEIISFNNTETALITSIIFIAAAIGLYAFTAEDSSTGKNFFLQVSFALMGTGKFLFIFATVEWFGESLLAIALSSFFITTLTYPFYRLNVERFMSSSGVLIVILLNILWENDIVLPPDIAFNLFVLLQLMVAGFLLLHPRVPALFQPLSQALIVSLSISVLFLSSHNEFNYLDSPLFISPLISNILFAIALVLLIIWAAGGKEYVKHEAVIVGIIGSIFLAILSAPGILLSLSLMIFGYARHDRLFTLLGFLLLPVFLWLYYYNLDITLLQKSIVLVTSGGVMIAGKFYLKLRGWDRTDPPSPNASEAPGKGDTSCV</sequence>
<name>A0A0H2MYI8_9PROT</name>
<keyword evidence="4" id="KW-1185">Reference proteome</keyword>
<comment type="caution">
    <text evidence="3">The sequence shown here is derived from an EMBL/GenBank/DDBJ whole genome shotgun (WGS) entry which is preliminary data.</text>
</comment>
<feature type="transmembrane region" description="Helical" evidence="1">
    <location>
        <begin position="164"/>
        <end position="181"/>
    </location>
</feature>
<evidence type="ECO:0000313" key="3">
    <source>
        <dbReference type="EMBL" id="KLN61800.1"/>
    </source>
</evidence>
<evidence type="ECO:0000259" key="2">
    <source>
        <dbReference type="Pfam" id="PF14351"/>
    </source>
</evidence>
<feature type="transmembrane region" description="Helical" evidence="1">
    <location>
        <begin position="216"/>
        <end position="236"/>
    </location>
</feature>
<dbReference type="RefSeq" id="WP_047763137.1">
    <property type="nucleotide sequence ID" value="NZ_LAQL01000003.1"/>
</dbReference>
<dbReference type="EMBL" id="LAQL01000003">
    <property type="protein sequence ID" value="KLN61800.1"/>
    <property type="molecule type" value="Genomic_DNA"/>
</dbReference>
<protein>
    <recommendedName>
        <fullName evidence="2">DUF4401 domain-containing protein</fullName>
    </recommendedName>
</protein>
<dbReference type="STRING" id="1489064.WH96_05770"/>
<feature type="transmembrane region" description="Helical" evidence="1">
    <location>
        <begin position="248"/>
        <end position="271"/>
    </location>
</feature>
<feature type="transmembrane region" description="Helical" evidence="1">
    <location>
        <begin position="140"/>
        <end position="158"/>
    </location>
</feature>